<dbReference type="Proteomes" id="UP000216122">
    <property type="component" value="Unassembled WGS sequence"/>
</dbReference>
<evidence type="ECO:0000313" key="1">
    <source>
        <dbReference type="EMBL" id="OYT03699.1"/>
    </source>
</evidence>
<reference evidence="2" key="1">
    <citation type="submission" date="2017-05" db="EMBL/GenBank/DDBJ databases">
        <authorList>
            <person name="Lin X.B."/>
            <person name="Stothard P."/>
            <person name="Tasseva G."/>
            <person name="Walter J."/>
        </authorList>
    </citation>
    <scope>NUCLEOTIDE SEQUENCE [LARGE SCALE GENOMIC DNA]</scope>
    <source>
        <strain evidence="2">103v</strain>
    </source>
</reference>
<comment type="caution">
    <text evidence="1">The sequence shown here is derived from an EMBL/GenBank/DDBJ whole genome shotgun (WGS) entry which is preliminary data.</text>
</comment>
<reference evidence="1 2" key="2">
    <citation type="submission" date="2017-09" db="EMBL/GenBank/DDBJ databases">
        <title>Tripartite evolution among Lactobacillus johnsonii, Lactobacillus taiwanensis, Lactobacillus reuteri and their rodent host.</title>
        <authorList>
            <person name="Wang T."/>
            <person name="Knowles S."/>
            <person name="Cheng C."/>
        </authorList>
    </citation>
    <scope>NUCLEOTIDE SEQUENCE [LARGE SCALE GENOMIC DNA]</scope>
    <source>
        <strain evidence="1 2">103v</strain>
    </source>
</reference>
<proteinExistence type="predicted"/>
<protein>
    <submittedName>
        <fullName evidence="1">Uncharacterized protein</fullName>
    </submittedName>
</protein>
<dbReference type="AlphaFoldDB" id="A0A256VLM2"/>
<organism evidence="1 2">
    <name type="scientific">Limosilactobacillus reuteri</name>
    <name type="common">Lactobacillus reuteri</name>
    <dbReference type="NCBI Taxonomy" id="1598"/>
    <lineage>
        <taxon>Bacteria</taxon>
        <taxon>Bacillati</taxon>
        <taxon>Bacillota</taxon>
        <taxon>Bacilli</taxon>
        <taxon>Lactobacillales</taxon>
        <taxon>Lactobacillaceae</taxon>
        <taxon>Limosilactobacillus</taxon>
    </lineage>
</organism>
<sequence length="77" mass="9002">MTKEQQAILNKAKKIFDQVEGYSNEYELKKDGATVARMKLDDEQTTLYDSKQIKSFLIWWNDDLSGFSETLEEIYNG</sequence>
<dbReference type="RefSeq" id="WP_094504687.1">
    <property type="nucleotide sequence ID" value="NZ_NGPH01000030.1"/>
</dbReference>
<name>A0A256VLM2_LIMRT</name>
<evidence type="ECO:0000313" key="2">
    <source>
        <dbReference type="Proteomes" id="UP000216122"/>
    </source>
</evidence>
<accession>A0A256VLM2</accession>
<gene>
    <name evidence="1" type="ORF">CBG21_04845</name>
</gene>
<dbReference type="EMBL" id="NGQC01000030">
    <property type="protein sequence ID" value="OYT03699.1"/>
    <property type="molecule type" value="Genomic_DNA"/>
</dbReference>